<evidence type="ECO:0000313" key="2">
    <source>
        <dbReference type="Proteomes" id="UP001165064"/>
    </source>
</evidence>
<proteinExistence type="predicted"/>
<gene>
    <name evidence="1" type="ORF">Amon02_000367200</name>
</gene>
<name>A0ACB5T1J5_AMBMO</name>
<keyword evidence="2" id="KW-1185">Reference proteome</keyword>
<evidence type="ECO:0000313" key="1">
    <source>
        <dbReference type="EMBL" id="GME78912.1"/>
    </source>
</evidence>
<dbReference type="Proteomes" id="UP001165064">
    <property type="component" value="Unassembled WGS sequence"/>
</dbReference>
<reference evidence="1" key="1">
    <citation type="submission" date="2023-04" db="EMBL/GenBank/DDBJ databases">
        <title>Ambrosiozyma monospora NBRC 10751.</title>
        <authorList>
            <person name="Ichikawa N."/>
            <person name="Sato H."/>
            <person name="Tonouchi N."/>
        </authorList>
    </citation>
    <scope>NUCLEOTIDE SEQUENCE</scope>
    <source>
        <strain evidence="1">NBRC 10751</strain>
    </source>
</reference>
<comment type="caution">
    <text evidence="1">The sequence shown here is derived from an EMBL/GenBank/DDBJ whole genome shotgun (WGS) entry which is preliminary data.</text>
</comment>
<protein>
    <submittedName>
        <fullName evidence="1">Unnamed protein product</fullName>
    </submittedName>
</protein>
<accession>A0ACB5T1J5</accession>
<sequence>MFQKLQPQPQPQPQPQSQPQKLQQQQQQQPFTVSKAQTHVPPPEKKKTKRGRRKQTAAVSAPDGSKSDVLTNINSSATSASTNASTGNEEEKKNLKDRSHITSYWSVQESTMFPVLLEKFGSDWESIAKQIGSKSATMVRNYFQRGLSENSKWETILKASDLRIANAKFREQATFNSSVPTFVTMKSENPQGGVYDQRVQGQQQKQYKKQQQQQQQQQESQNQRQSSSASAVSGYQPQPQQQQPQSQQQKQQPQTQQQNASVTTRPLTGGPPLGYFHTRNSSSYSSSYGSPSLQHAHPLNVHSSSQSPPQALASVKPQQQQQSQQYQQPSQQPPLPSLYPIPTHTHHSSVVPIHSLTNPTPDIRRDSVSSTTSSLPPTTQVAQPPQLGSSNVYRPSASSSSVSPNIGYNSSLYSPNPPVIASPSIPTINSNNNNNSSNSRGHSGMMKMSALLNNPAPAPSPSVNSVPSTSPMSAQPTYQRQPQPQLPPISFSNTASDSGTVSSPSTAPYTPKPFSSIRSLLNDDGPSSSSRITPALAPVPHIQQQSSFDNRVTQQAPSSTYHASPLSQLMNPAPALTPVSQSGPPTVTQQSHPQPPNLGGAGPLRSIFGISGQQQQQQQQAPYTQVKQMGQAYGYSQHPSSQQQQKQVGQHGGMSALDALAQIAFERK</sequence>
<dbReference type="EMBL" id="BSXS01002371">
    <property type="protein sequence ID" value="GME78912.1"/>
    <property type="molecule type" value="Genomic_DNA"/>
</dbReference>
<organism evidence="1 2">
    <name type="scientific">Ambrosiozyma monospora</name>
    <name type="common">Yeast</name>
    <name type="synonym">Endomycopsis monosporus</name>
    <dbReference type="NCBI Taxonomy" id="43982"/>
    <lineage>
        <taxon>Eukaryota</taxon>
        <taxon>Fungi</taxon>
        <taxon>Dikarya</taxon>
        <taxon>Ascomycota</taxon>
        <taxon>Saccharomycotina</taxon>
        <taxon>Pichiomycetes</taxon>
        <taxon>Pichiales</taxon>
        <taxon>Pichiaceae</taxon>
        <taxon>Ambrosiozyma</taxon>
    </lineage>
</organism>